<evidence type="ECO:0000313" key="2">
    <source>
        <dbReference type="Proteomes" id="UP000242715"/>
    </source>
</evidence>
<evidence type="ECO:0008006" key="3">
    <source>
        <dbReference type="Google" id="ProtNLM"/>
    </source>
</evidence>
<dbReference type="InterPro" id="IPR021827">
    <property type="entry name" value="Nup186/Nup192/Nup205"/>
</dbReference>
<protein>
    <recommendedName>
        <fullName evidence="3">Dilute domain-containing protein</fullName>
    </recommendedName>
</protein>
<dbReference type="PANTHER" id="PTHR31344:SF11">
    <property type="entry name" value="NUCLEOLAR PROTEIN GAR2-LIKE PROTEIN"/>
    <property type="match status" value="1"/>
</dbReference>
<organism evidence="1 2">
    <name type="scientific">Trifolium subterraneum</name>
    <name type="common">Subterranean clover</name>
    <dbReference type="NCBI Taxonomy" id="3900"/>
    <lineage>
        <taxon>Eukaryota</taxon>
        <taxon>Viridiplantae</taxon>
        <taxon>Streptophyta</taxon>
        <taxon>Embryophyta</taxon>
        <taxon>Tracheophyta</taxon>
        <taxon>Spermatophyta</taxon>
        <taxon>Magnoliopsida</taxon>
        <taxon>eudicotyledons</taxon>
        <taxon>Gunneridae</taxon>
        <taxon>Pentapetalae</taxon>
        <taxon>rosids</taxon>
        <taxon>fabids</taxon>
        <taxon>Fabales</taxon>
        <taxon>Fabaceae</taxon>
        <taxon>Papilionoideae</taxon>
        <taxon>50 kb inversion clade</taxon>
        <taxon>NPAAA clade</taxon>
        <taxon>Hologalegina</taxon>
        <taxon>IRL clade</taxon>
        <taxon>Trifolieae</taxon>
        <taxon>Trifolium</taxon>
    </lineage>
</organism>
<sequence>MQSSVEDSCSNKSIGRLLGPALGDHNQGNFSINLWRNAFQDAFQRLCPVRAGGHECGCLPVMARMVGNWSRLLTDMFGIDAEDCSEEYQENGENDERQGGDREPKPFVLLNDLSDLLMLPKDMLMDKQVRQEVCPSISLSLITRVLCNFTPDEFCPDPVPGTVLEALNEETIVKRRLAAESIRSFPYAAAPVVYTPTSSANVAEKVAEAGGKCHLTRNVSAVQRRGYTSDEELEELESPLTSIIDKLPSSPTVTTTNGKQVSHTTTNARYQLLREVWSM</sequence>
<gene>
    <name evidence="1" type="ORF">TSUD_331800</name>
</gene>
<dbReference type="PANTHER" id="PTHR31344">
    <property type="entry name" value="NUCLEAR PORE COMPLEX PROTEIN NUP205"/>
    <property type="match status" value="1"/>
</dbReference>
<name>A0A2Z6P3H0_TRISU</name>
<dbReference type="EMBL" id="DF973646">
    <property type="protein sequence ID" value="GAU36907.1"/>
    <property type="molecule type" value="Genomic_DNA"/>
</dbReference>
<accession>A0A2Z6P3H0</accession>
<dbReference type="GO" id="GO:0005643">
    <property type="term" value="C:nuclear pore"/>
    <property type="evidence" value="ECO:0007669"/>
    <property type="project" value="InterPro"/>
</dbReference>
<dbReference type="OrthoDB" id="20172at2759"/>
<proteinExistence type="predicted"/>
<dbReference type="AlphaFoldDB" id="A0A2Z6P3H0"/>
<reference evidence="2" key="1">
    <citation type="journal article" date="2017" name="Front. Plant Sci.">
        <title>Climate Clever Clovers: New Paradigm to Reduce the Environmental Footprint of Ruminants by Breeding Low Methanogenic Forages Utilizing Haplotype Variation.</title>
        <authorList>
            <person name="Kaur P."/>
            <person name="Appels R."/>
            <person name="Bayer P.E."/>
            <person name="Keeble-Gagnere G."/>
            <person name="Wang J."/>
            <person name="Hirakawa H."/>
            <person name="Shirasawa K."/>
            <person name="Vercoe P."/>
            <person name="Stefanova K."/>
            <person name="Durmic Z."/>
            <person name="Nichols P."/>
            <person name="Revell C."/>
            <person name="Isobe S.N."/>
            <person name="Edwards D."/>
            <person name="Erskine W."/>
        </authorList>
    </citation>
    <scope>NUCLEOTIDE SEQUENCE [LARGE SCALE GENOMIC DNA]</scope>
    <source>
        <strain evidence="2">cv. Daliak</strain>
    </source>
</reference>
<dbReference type="Proteomes" id="UP000242715">
    <property type="component" value="Unassembled WGS sequence"/>
</dbReference>
<evidence type="ECO:0000313" key="1">
    <source>
        <dbReference type="EMBL" id="GAU36907.1"/>
    </source>
</evidence>
<keyword evidence="2" id="KW-1185">Reference proteome</keyword>